<reference evidence="2 3" key="1">
    <citation type="submission" date="2023-01" db="EMBL/GenBank/DDBJ databases">
        <title>Cultivation and genomic characterization of new, ubiquitous marine nitrite-oxidizing bacteria from the Nitrospirales.</title>
        <authorList>
            <person name="Mueller A.J."/>
            <person name="Daebeler A."/>
            <person name="Herbold C.W."/>
            <person name="Kirkegaard R.H."/>
            <person name="Daims H."/>
        </authorList>
    </citation>
    <scope>NUCLEOTIDE SEQUENCE [LARGE SCALE GENOMIC DNA]</scope>
    <source>
        <strain evidence="2 3">VA</strain>
    </source>
</reference>
<protein>
    <submittedName>
        <fullName evidence="2">NAD(P)-dependent oxidoreductase</fullName>
    </submittedName>
</protein>
<feature type="domain" description="NAD-dependent epimerase/dehydratase" evidence="1">
    <location>
        <begin position="27"/>
        <end position="260"/>
    </location>
</feature>
<dbReference type="PANTHER" id="PTHR43238:SF1">
    <property type="entry name" value="GDP-L-FUCOSE SYNTHASE"/>
    <property type="match status" value="1"/>
</dbReference>
<dbReference type="InterPro" id="IPR001509">
    <property type="entry name" value="Epimerase_deHydtase"/>
</dbReference>
<dbReference type="GO" id="GO:0050577">
    <property type="term" value="F:GDP-L-fucose synthase activity"/>
    <property type="evidence" value="ECO:0007669"/>
    <property type="project" value="TreeGrafter"/>
</dbReference>
<dbReference type="Gene3D" id="3.40.50.720">
    <property type="entry name" value="NAD(P)-binding Rossmann-like Domain"/>
    <property type="match status" value="1"/>
</dbReference>
<dbReference type="AlphaFoldDB" id="A0AA96JQV2"/>
<evidence type="ECO:0000259" key="1">
    <source>
        <dbReference type="Pfam" id="PF01370"/>
    </source>
</evidence>
<keyword evidence="3" id="KW-1185">Reference proteome</keyword>
<dbReference type="InterPro" id="IPR036291">
    <property type="entry name" value="NAD(P)-bd_dom_sf"/>
</dbReference>
<name>A0AA96JQV2_9BACT</name>
<dbReference type="Pfam" id="PF01370">
    <property type="entry name" value="Epimerase"/>
    <property type="match status" value="1"/>
</dbReference>
<dbReference type="PANTHER" id="PTHR43238">
    <property type="entry name" value="GDP-L-FUCOSE SYNTHASE"/>
    <property type="match status" value="1"/>
</dbReference>
<sequence>MSQTIAERLRKGMIADSIMQFFYGKNIVVTGGSGLIGRQIVSRLVEAGASVRSVSLDEIQVENKVEYVKGDLCDFEFCQRIVKDMDCVFHVAGIKGSIEVTKSKPASFFVPLLMMNTNMLEACRLNKVHRVVYTSSIGAYPAAEIFKEQEEDEEGPPMDMFPGWAKRMAELQVRAYQIQYSLTHYAVVRPCNVYGPGDNFDPANAMVIPTLMRRIFSKEDPVVIWGDGTAIRDFAYSGDVADGVILALYHGTGGRYVNLGSGIGYTIRELVEALQSVVPFRAQFDHTKPTGFPRRVMDISLAQHLLGYDPQVSLQEGLLHTWNWYLEHHDEYLQRQNYFAAS</sequence>
<dbReference type="Gene3D" id="3.90.25.10">
    <property type="entry name" value="UDP-galactose 4-epimerase, domain 1"/>
    <property type="match status" value="1"/>
</dbReference>
<gene>
    <name evidence="2" type="ORF">PP769_12685</name>
</gene>
<evidence type="ECO:0000313" key="2">
    <source>
        <dbReference type="EMBL" id="WNM56832.1"/>
    </source>
</evidence>
<dbReference type="SUPFAM" id="SSF51735">
    <property type="entry name" value="NAD(P)-binding Rossmann-fold domains"/>
    <property type="match status" value="1"/>
</dbReference>
<dbReference type="EMBL" id="CP116967">
    <property type="protein sequence ID" value="WNM56832.1"/>
    <property type="molecule type" value="Genomic_DNA"/>
</dbReference>
<proteinExistence type="predicted"/>
<accession>A0AA96JQV2</accession>
<evidence type="ECO:0000313" key="3">
    <source>
        <dbReference type="Proteomes" id="UP001302719"/>
    </source>
</evidence>
<organism evidence="2 3">
    <name type="scientific">Candidatus Nitrospira allomarina</name>
    <dbReference type="NCBI Taxonomy" id="3020900"/>
    <lineage>
        <taxon>Bacteria</taxon>
        <taxon>Pseudomonadati</taxon>
        <taxon>Nitrospirota</taxon>
        <taxon>Nitrospiria</taxon>
        <taxon>Nitrospirales</taxon>
        <taxon>Nitrospiraceae</taxon>
        <taxon>Nitrospira</taxon>
    </lineage>
</organism>
<dbReference type="KEGG" id="nall:PP769_12685"/>
<dbReference type="RefSeq" id="WP_312640645.1">
    <property type="nucleotide sequence ID" value="NZ_CP116967.1"/>
</dbReference>
<dbReference type="Proteomes" id="UP001302719">
    <property type="component" value="Chromosome"/>
</dbReference>